<proteinExistence type="predicted"/>
<organism evidence="3 4">
    <name type="scientific">Oceanidesulfovibrio marinus</name>
    <dbReference type="NCBI Taxonomy" id="370038"/>
    <lineage>
        <taxon>Bacteria</taxon>
        <taxon>Pseudomonadati</taxon>
        <taxon>Thermodesulfobacteriota</taxon>
        <taxon>Desulfovibrionia</taxon>
        <taxon>Desulfovibrionales</taxon>
        <taxon>Desulfovibrionaceae</taxon>
        <taxon>Oceanidesulfovibrio</taxon>
    </lineage>
</organism>
<feature type="transmembrane region" description="Helical" evidence="2">
    <location>
        <begin position="287"/>
        <end position="308"/>
    </location>
</feature>
<gene>
    <name evidence="3" type="ORF">DQK91_03095</name>
</gene>
<evidence type="ECO:0000313" key="3">
    <source>
        <dbReference type="EMBL" id="TVM35668.1"/>
    </source>
</evidence>
<dbReference type="RefSeq" id="WP_144233997.1">
    <property type="nucleotide sequence ID" value="NZ_QMIF01000002.1"/>
</dbReference>
<feature type="transmembrane region" description="Helical" evidence="2">
    <location>
        <begin position="257"/>
        <end position="275"/>
    </location>
</feature>
<protein>
    <submittedName>
        <fullName evidence="3">Uncharacterized protein</fullName>
    </submittedName>
</protein>
<evidence type="ECO:0000256" key="2">
    <source>
        <dbReference type="SAM" id="Phobius"/>
    </source>
</evidence>
<comment type="caution">
    <text evidence="3">The sequence shown here is derived from an EMBL/GenBank/DDBJ whole genome shotgun (WGS) entry which is preliminary data.</text>
</comment>
<feature type="transmembrane region" description="Helical" evidence="2">
    <location>
        <begin position="104"/>
        <end position="124"/>
    </location>
</feature>
<dbReference type="Proteomes" id="UP000434052">
    <property type="component" value="Unassembled WGS sequence"/>
</dbReference>
<dbReference type="EMBL" id="QMIF01000002">
    <property type="protein sequence ID" value="TVM35668.1"/>
    <property type="molecule type" value="Genomic_DNA"/>
</dbReference>
<keyword evidence="2" id="KW-1133">Transmembrane helix</keyword>
<sequence>MYDDTPIPPEPLPPEPHDTPPGVHGDDAAVPVSVHRAFVYAAMAPGFGEWYAGARIRGAAVFTAFVAVFVWGSWELAVTVSALLDLALGATVDKPLPLFQLGAAFFIALVLWFWGMAGAVEAAVRRRQADGDPPQIHPAWGVAMSWLCPGAGQISLGRLPMGFILLGLYVAIFPTLGPALSGLRVVIDHAAGSAGQLLSRPDLAMELAQEISARIQLSFPRVAQDMVKSVSIALYCATLGPVPGALGAVLAKEGAHWTAALWARCLGLAVLGWICPGAPQLLQGREALGWSLLGVNLALPGAAGLLLAQGVIQPGQASQIASWTTLAVLASIADSLIRMIRLRRQPVHLSDSE</sequence>
<reference evidence="3 4" key="1">
    <citation type="submission" date="2018-06" db="EMBL/GenBank/DDBJ databases">
        <title>Complete genome of Desulfovibrio marinus P48SEP.</title>
        <authorList>
            <person name="Crispim J.S."/>
            <person name="Vidigal P.M.P."/>
            <person name="Silva L.C.F."/>
            <person name="Araujo L.C."/>
            <person name="Laguardia C.N."/>
            <person name="Dias R.S."/>
            <person name="Sousa M.P."/>
            <person name="Paula S.O."/>
            <person name="Silva C."/>
        </authorList>
    </citation>
    <scope>NUCLEOTIDE SEQUENCE [LARGE SCALE GENOMIC DNA]</scope>
    <source>
        <strain evidence="3 4">P48SEP</strain>
    </source>
</reference>
<feature type="transmembrane region" description="Helical" evidence="2">
    <location>
        <begin position="59"/>
        <end position="84"/>
    </location>
</feature>
<feature type="compositionally biased region" description="Pro residues" evidence="1">
    <location>
        <begin position="1"/>
        <end position="14"/>
    </location>
</feature>
<dbReference type="OrthoDB" id="5454161at2"/>
<name>A0A6P1ZN42_9BACT</name>
<feature type="transmembrane region" description="Helical" evidence="2">
    <location>
        <begin position="162"/>
        <end position="187"/>
    </location>
</feature>
<feature type="transmembrane region" description="Helical" evidence="2">
    <location>
        <begin position="320"/>
        <end position="337"/>
    </location>
</feature>
<keyword evidence="2" id="KW-0812">Transmembrane</keyword>
<evidence type="ECO:0000256" key="1">
    <source>
        <dbReference type="SAM" id="MobiDB-lite"/>
    </source>
</evidence>
<feature type="transmembrane region" description="Helical" evidence="2">
    <location>
        <begin position="232"/>
        <end position="251"/>
    </location>
</feature>
<dbReference type="AlphaFoldDB" id="A0A6P1ZN42"/>
<accession>A0A6P1ZN42</accession>
<evidence type="ECO:0000313" key="4">
    <source>
        <dbReference type="Proteomes" id="UP000434052"/>
    </source>
</evidence>
<keyword evidence="2" id="KW-0472">Membrane</keyword>
<feature type="region of interest" description="Disordered" evidence="1">
    <location>
        <begin position="1"/>
        <end position="25"/>
    </location>
</feature>